<evidence type="ECO:0000313" key="5">
    <source>
        <dbReference type="EMBL" id="CAF5214384.1"/>
    </source>
</evidence>
<comment type="similarity">
    <text evidence="1">Belongs to the annexin family.</text>
</comment>
<comment type="caution">
    <text evidence="4">The sequence shown here is derived from an EMBL/GenBank/DDBJ whole genome shotgun (WGS) entry which is preliminary data.</text>
</comment>
<dbReference type="GO" id="GO:0005509">
    <property type="term" value="F:calcium ion binding"/>
    <property type="evidence" value="ECO:0007669"/>
    <property type="project" value="InterPro"/>
</dbReference>
<keyword evidence="2" id="KW-0677">Repeat</keyword>
<name>A0A8S3FXN7_9BILA</name>
<dbReference type="GO" id="GO:0005737">
    <property type="term" value="C:cytoplasm"/>
    <property type="evidence" value="ECO:0007669"/>
    <property type="project" value="TreeGrafter"/>
</dbReference>
<dbReference type="EMBL" id="CAJOBJ010356138">
    <property type="protein sequence ID" value="CAF5214384.1"/>
    <property type="molecule type" value="Genomic_DNA"/>
</dbReference>
<evidence type="ECO:0000256" key="3">
    <source>
        <dbReference type="ARBA" id="ARBA00023216"/>
    </source>
</evidence>
<accession>A0A8S3FXN7</accession>
<evidence type="ECO:0000313" key="6">
    <source>
        <dbReference type="Proteomes" id="UP000681967"/>
    </source>
</evidence>
<dbReference type="GO" id="GO:0005886">
    <property type="term" value="C:plasma membrane"/>
    <property type="evidence" value="ECO:0007669"/>
    <property type="project" value="TreeGrafter"/>
</dbReference>
<dbReference type="Proteomes" id="UP000681720">
    <property type="component" value="Unassembled WGS sequence"/>
</dbReference>
<sequence length="58" mass="6841">MRNRPGYFASQLKKALKGIGTDEDELNRVVISRCEVDMIQIKEEYETIMKRTLEKHVE</sequence>
<evidence type="ECO:0008006" key="7">
    <source>
        <dbReference type="Google" id="ProtNLM"/>
    </source>
</evidence>
<dbReference type="Pfam" id="PF00191">
    <property type="entry name" value="Annexin"/>
    <property type="match status" value="1"/>
</dbReference>
<dbReference type="EMBL" id="CAJOBH010252926">
    <property type="protein sequence ID" value="CAF5142689.1"/>
    <property type="molecule type" value="Genomic_DNA"/>
</dbReference>
<dbReference type="SUPFAM" id="SSF47874">
    <property type="entry name" value="Annexin"/>
    <property type="match status" value="1"/>
</dbReference>
<evidence type="ECO:0000256" key="1">
    <source>
        <dbReference type="ARBA" id="ARBA00007831"/>
    </source>
</evidence>
<reference evidence="4" key="1">
    <citation type="submission" date="2021-02" db="EMBL/GenBank/DDBJ databases">
        <authorList>
            <person name="Nowell W R."/>
        </authorList>
    </citation>
    <scope>NUCLEOTIDE SEQUENCE</scope>
</reference>
<dbReference type="Proteomes" id="UP000681967">
    <property type="component" value="Unassembled WGS sequence"/>
</dbReference>
<organism evidence="4 6">
    <name type="scientific">Rotaria magnacalcarata</name>
    <dbReference type="NCBI Taxonomy" id="392030"/>
    <lineage>
        <taxon>Eukaryota</taxon>
        <taxon>Metazoa</taxon>
        <taxon>Spiralia</taxon>
        <taxon>Gnathifera</taxon>
        <taxon>Rotifera</taxon>
        <taxon>Eurotatoria</taxon>
        <taxon>Bdelloidea</taxon>
        <taxon>Philodinida</taxon>
        <taxon>Philodinidae</taxon>
        <taxon>Rotaria</taxon>
    </lineage>
</organism>
<dbReference type="AlphaFoldDB" id="A0A8S3FXN7"/>
<dbReference type="PROSITE" id="PS51897">
    <property type="entry name" value="ANNEXIN_2"/>
    <property type="match status" value="1"/>
</dbReference>
<dbReference type="Gene3D" id="1.10.220.10">
    <property type="entry name" value="Annexin"/>
    <property type="match status" value="1"/>
</dbReference>
<dbReference type="PANTHER" id="PTHR10502:SF102">
    <property type="entry name" value="ANNEXIN B11"/>
    <property type="match status" value="1"/>
</dbReference>
<dbReference type="GO" id="GO:0012506">
    <property type="term" value="C:vesicle membrane"/>
    <property type="evidence" value="ECO:0007669"/>
    <property type="project" value="TreeGrafter"/>
</dbReference>
<proteinExistence type="inferred from homology"/>
<gene>
    <name evidence="4" type="ORF">BYL167_LOCUS70507</name>
    <name evidence="5" type="ORF">GIL414_LOCUS80936</name>
</gene>
<dbReference type="InterPro" id="IPR037104">
    <property type="entry name" value="Annexin_sf"/>
</dbReference>
<dbReference type="PANTHER" id="PTHR10502">
    <property type="entry name" value="ANNEXIN"/>
    <property type="match status" value="1"/>
</dbReference>
<evidence type="ECO:0000313" key="4">
    <source>
        <dbReference type="EMBL" id="CAF5142689.1"/>
    </source>
</evidence>
<evidence type="ECO:0000256" key="2">
    <source>
        <dbReference type="ARBA" id="ARBA00022737"/>
    </source>
</evidence>
<dbReference type="InterPro" id="IPR018502">
    <property type="entry name" value="Annexin_repeat"/>
</dbReference>
<dbReference type="GO" id="GO:0005634">
    <property type="term" value="C:nucleus"/>
    <property type="evidence" value="ECO:0007669"/>
    <property type="project" value="TreeGrafter"/>
</dbReference>
<keyword evidence="3" id="KW-0041">Annexin</keyword>
<feature type="non-terminal residue" evidence="4">
    <location>
        <position position="1"/>
    </location>
</feature>
<dbReference type="GO" id="GO:0005544">
    <property type="term" value="F:calcium-dependent phospholipid binding"/>
    <property type="evidence" value="ECO:0007669"/>
    <property type="project" value="InterPro"/>
</dbReference>
<protein>
    <recommendedName>
        <fullName evidence="7">Annexin</fullName>
    </recommendedName>
</protein>
<dbReference type="GO" id="GO:0001786">
    <property type="term" value="F:phosphatidylserine binding"/>
    <property type="evidence" value="ECO:0007669"/>
    <property type="project" value="TreeGrafter"/>
</dbReference>